<dbReference type="Gene3D" id="3.40.50.720">
    <property type="entry name" value="NAD(P)-binding Rossmann-like Domain"/>
    <property type="match status" value="1"/>
</dbReference>
<dbReference type="Pfam" id="PF00106">
    <property type="entry name" value="adh_short"/>
    <property type="match status" value="1"/>
</dbReference>
<comment type="similarity">
    <text evidence="1">Belongs to the short-chain dehydrogenases/reductases (SDR) family.</text>
</comment>
<dbReference type="Proteomes" id="UP000718451">
    <property type="component" value="Unassembled WGS sequence"/>
</dbReference>
<dbReference type="EMBL" id="JAAWWL010000001">
    <property type="protein sequence ID" value="NKI31473.1"/>
    <property type="molecule type" value="Genomic_DNA"/>
</dbReference>
<dbReference type="PANTHER" id="PTHR43976:SF9">
    <property type="entry name" value="OXIDOREDUCTASE"/>
    <property type="match status" value="1"/>
</dbReference>
<proteinExistence type="inferred from homology"/>
<protein>
    <submittedName>
        <fullName evidence="2">SDR family oxidoreductase</fullName>
    </submittedName>
</protein>
<accession>A0ABX1GP72</accession>
<dbReference type="InterPro" id="IPR002347">
    <property type="entry name" value="SDR_fam"/>
</dbReference>
<reference evidence="2 3" key="1">
    <citation type="submission" date="2020-04" db="EMBL/GenBank/DDBJ databases">
        <authorList>
            <person name="Yoon J."/>
        </authorList>
    </citation>
    <scope>NUCLEOTIDE SEQUENCE [LARGE SCALE GENOMIC DNA]</scope>
    <source>
        <strain evidence="2 3">DJ-13</strain>
    </source>
</reference>
<dbReference type="CDD" id="cd05374">
    <property type="entry name" value="17beta-HSD-like_SDR_c"/>
    <property type="match status" value="1"/>
</dbReference>
<dbReference type="PROSITE" id="PS00061">
    <property type="entry name" value="ADH_SHORT"/>
    <property type="match status" value="1"/>
</dbReference>
<dbReference type="RefSeq" id="WP_168551645.1">
    <property type="nucleotide sequence ID" value="NZ_JAAWWL010000001.1"/>
</dbReference>
<gene>
    <name evidence="2" type="ORF">HCU67_05915</name>
</gene>
<comment type="caution">
    <text evidence="2">The sequence shown here is derived from an EMBL/GenBank/DDBJ whole genome shotgun (WGS) entry which is preliminary data.</text>
</comment>
<dbReference type="PRINTS" id="PR00080">
    <property type="entry name" value="SDRFAMILY"/>
</dbReference>
<dbReference type="InterPro" id="IPR051911">
    <property type="entry name" value="SDR_oxidoreductase"/>
</dbReference>
<dbReference type="PRINTS" id="PR00081">
    <property type="entry name" value="GDHRDH"/>
</dbReference>
<dbReference type="SUPFAM" id="SSF51735">
    <property type="entry name" value="NAD(P)-binding Rossmann-fold domains"/>
    <property type="match status" value="1"/>
</dbReference>
<organism evidence="2 3">
    <name type="scientific">Croceivirga thetidis</name>
    <dbReference type="NCBI Taxonomy" id="2721623"/>
    <lineage>
        <taxon>Bacteria</taxon>
        <taxon>Pseudomonadati</taxon>
        <taxon>Bacteroidota</taxon>
        <taxon>Flavobacteriia</taxon>
        <taxon>Flavobacteriales</taxon>
        <taxon>Flavobacteriaceae</taxon>
        <taxon>Croceivirga</taxon>
    </lineage>
</organism>
<dbReference type="InterPro" id="IPR020904">
    <property type="entry name" value="Sc_DH/Rdtase_CS"/>
</dbReference>
<sequence>MAKVVITGANGGFGALTVKTLLKNGHEVVATMRSPDSKNKASADELSVLGAKIINLDVTDEESVNEGIKNTIELLGGLDVVINNAGIGVLGIQEQFTIDDFKKLFDVNVFGVQRVNRAALPHLRKEGSGLLIHISSILGRITFPFYGPYNASKWAVEALAENYRIELSGFGVDSCLVEPGGYPTGFFDNLMKPSDRSQDESYGEMVHAPKQAFDSFEGALANNPVQDPQNVADAIVKLINTPAGNRPARTVVDKMGMGDHIGPYNNQLAQIHEGLFNAFGMGDMLKLKV</sequence>
<dbReference type="InterPro" id="IPR036291">
    <property type="entry name" value="NAD(P)-bd_dom_sf"/>
</dbReference>
<evidence type="ECO:0000313" key="2">
    <source>
        <dbReference type="EMBL" id="NKI31473.1"/>
    </source>
</evidence>
<evidence type="ECO:0000256" key="1">
    <source>
        <dbReference type="RuleBase" id="RU000363"/>
    </source>
</evidence>
<name>A0ABX1GP72_9FLAO</name>
<evidence type="ECO:0000313" key="3">
    <source>
        <dbReference type="Proteomes" id="UP000718451"/>
    </source>
</evidence>
<keyword evidence="3" id="KW-1185">Reference proteome</keyword>
<dbReference type="PANTHER" id="PTHR43976">
    <property type="entry name" value="SHORT CHAIN DEHYDROGENASE"/>
    <property type="match status" value="1"/>
</dbReference>